<reference evidence="1 2" key="1">
    <citation type="submission" date="2018-07" db="EMBL/GenBank/DDBJ databases">
        <title>Genomic Encyclopedia of Type Strains, Phase III (KMG-III): the genomes of soil and plant-associated and newly described type strains.</title>
        <authorList>
            <person name="Whitman W."/>
        </authorList>
    </citation>
    <scope>NUCLEOTIDE SEQUENCE [LARGE SCALE GENOMIC DNA]</scope>
    <source>
        <strain evidence="1 2">CECT 8488</strain>
    </source>
</reference>
<evidence type="ECO:0000313" key="2">
    <source>
        <dbReference type="Proteomes" id="UP000256845"/>
    </source>
</evidence>
<dbReference type="OrthoDB" id="7629530at2"/>
<dbReference type="RefSeq" id="WP_115935755.1">
    <property type="nucleotide sequence ID" value="NZ_QRDW01000002.1"/>
</dbReference>
<name>A0A3D9HS16_9PROT</name>
<accession>A0A3D9HS16</accession>
<dbReference type="Proteomes" id="UP000256845">
    <property type="component" value="Unassembled WGS sequence"/>
</dbReference>
<gene>
    <name evidence="1" type="ORF">DFP90_102223</name>
</gene>
<organism evidence="1 2">
    <name type="scientific">Aestuariispira insulae</name>
    <dbReference type="NCBI Taxonomy" id="1461337"/>
    <lineage>
        <taxon>Bacteria</taxon>
        <taxon>Pseudomonadati</taxon>
        <taxon>Pseudomonadota</taxon>
        <taxon>Alphaproteobacteria</taxon>
        <taxon>Rhodospirillales</taxon>
        <taxon>Kiloniellaceae</taxon>
        <taxon>Aestuariispira</taxon>
    </lineage>
</organism>
<dbReference type="EMBL" id="QRDW01000002">
    <property type="protein sequence ID" value="RED52205.1"/>
    <property type="molecule type" value="Genomic_DNA"/>
</dbReference>
<comment type="caution">
    <text evidence="1">The sequence shown here is derived from an EMBL/GenBank/DDBJ whole genome shotgun (WGS) entry which is preliminary data.</text>
</comment>
<proteinExistence type="predicted"/>
<keyword evidence="2" id="KW-1185">Reference proteome</keyword>
<dbReference type="AlphaFoldDB" id="A0A3D9HS16"/>
<sequence length="179" mass="19919">MQLAPFQAWSGVPTTDSRRALARNLMDTGKAATEEILKGFEEILAVEGPMLSNRLFSLYSKQGGLSKLTPQAKKRFSQALKEGGLNGRFGFEQDPGHDGVVILLWLPKAEKVSPRELGNRSIMDVPLNELTEVMFEVSTEINSETEKQLINAMAALYKINRLSADAESRLQRAYDQLFS</sequence>
<protein>
    <submittedName>
        <fullName evidence="1">Uncharacterized protein</fullName>
    </submittedName>
</protein>
<evidence type="ECO:0000313" key="1">
    <source>
        <dbReference type="EMBL" id="RED52205.1"/>
    </source>
</evidence>